<comment type="caution">
    <text evidence="3">The sequence shown here is derived from an EMBL/GenBank/DDBJ whole genome shotgun (WGS) entry which is preliminary data.</text>
</comment>
<dbReference type="PANTHER" id="PTHR35562:SF2">
    <property type="entry name" value="DNA ENDONUCLEASE SMRA-RELATED"/>
    <property type="match status" value="1"/>
</dbReference>
<dbReference type="SMART" id="SM00463">
    <property type="entry name" value="SMR"/>
    <property type="match status" value="1"/>
</dbReference>
<dbReference type="AlphaFoldDB" id="A0A842HQ50"/>
<dbReference type="PROSITE" id="PS50828">
    <property type="entry name" value="SMR"/>
    <property type="match status" value="1"/>
</dbReference>
<reference evidence="3 4" key="1">
    <citation type="submission" date="2020-08" db="EMBL/GenBank/DDBJ databases">
        <title>Paraeoetvoesia sp. YC-7-48 draft genome sequence.</title>
        <authorList>
            <person name="Yao L."/>
        </authorList>
    </citation>
    <scope>NUCLEOTIDE SEQUENCE [LARGE SCALE GENOMIC DNA]</scope>
    <source>
        <strain evidence="4">YC-7-48</strain>
    </source>
</reference>
<proteinExistence type="predicted"/>
<feature type="region of interest" description="Disordered" evidence="1">
    <location>
        <begin position="1"/>
        <end position="84"/>
    </location>
</feature>
<dbReference type="Proteomes" id="UP000545386">
    <property type="component" value="Unassembled WGS sequence"/>
</dbReference>
<sequence>MANKPGLADLKKLRQQAEAAAAPKPAAAPKKAPIKRARGQVPGSAGAPFTPTPARPAPAAPGVKPVTPTGGRPAPRSPGRWAPDTIPWPAGTEAVPEQDVALFRQTMRFVQPIKNTGRAVLPPVPKAAKAVLKGRRAAAQGQDITRPAAKVSDAFAPVLQHAERGDSDYLRQGVGPDVLKNLQRGKWAIVASIDLHGATLEQARDRLDQFIQSCITHNVRCVQVVHGKGYGSRDGAPVLKEVVRRWLTQFDAVQAYTECPENNGGSGAVQVLLKTEHGMQKGQR</sequence>
<gene>
    <name evidence="3" type="ORF">GTU67_07785</name>
</gene>
<dbReference type="SUPFAM" id="SSF160443">
    <property type="entry name" value="SMR domain-like"/>
    <property type="match status" value="1"/>
</dbReference>
<dbReference type="RefSeq" id="WP_185779521.1">
    <property type="nucleotide sequence ID" value="NZ_JACJUU010000004.1"/>
</dbReference>
<protein>
    <submittedName>
        <fullName evidence="3">Smr/MutS family protein</fullName>
    </submittedName>
</protein>
<dbReference type="InterPro" id="IPR002625">
    <property type="entry name" value="Smr_dom"/>
</dbReference>
<evidence type="ECO:0000259" key="2">
    <source>
        <dbReference type="PROSITE" id="PS50828"/>
    </source>
</evidence>
<feature type="compositionally biased region" description="Pro residues" evidence="1">
    <location>
        <begin position="50"/>
        <end position="59"/>
    </location>
</feature>
<evidence type="ECO:0000313" key="4">
    <source>
        <dbReference type="Proteomes" id="UP000545386"/>
    </source>
</evidence>
<feature type="compositionally biased region" description="Low complexity" evidence="1">
    <location>
        <begin position="60"/>
        <end position="69"/>
    </location>
</feature>
<dbReference type="PANTHER" id="PTHR35562">
    <property type="entry name" value="DNA ENDONUCLEASE SMRA-RELATED"/>
    <property type="match status" value="1"/>
</dbReference>
<dbReference type="Gene3D" id="3.30.1370.110">
    <property type="match status" value="1"/>
</dbReference>
<evidence type="ECO:0000256" key="1">
    <source>
        <dbReference type="SAM" id="MobiDB-lite"/>
    </source>
</evidence>
<name>A0A842HQ50_9BURK</name>
<feature type="domain" description="Smr" evidence="2">
    <location>
        <begin position="193"/>
        <end position="274"/>
    </location>
</feature>
<dbReference type="Pfam" id="PF01713">
    <property type="entry name" value="Smr"/>
    <property type="match status" value="1"/>
</dbReference>
<accession>A0A842HQ50</accession>
<evidence type="ECO:0000313" key="3">
    <source>
        <dbReference type="EMBL" id="MBC2769812.1"/>
    </source>
</evidence>
<dbReference type="InterPro" id="IPR036063">
    <property type="entry name" value="Smr_dom_sf"/>
</dbReference>
<feature type="compositionally biased region" description="Low complexity" evidence="1">
    <location>
        <begin position="17"/>
        <end position="31"/>
    </location>
</feature>
<dbReference type="EMBL" id="JACJUU010000004">
    <property type="protein sequence ID" value="MBC2769812.1"/>
    <property type="molecule type" value="Genomic_DNA"/>
</dbReference>
<organism evidence="3 4">
    <name type="scientific">Pusillimonas minor</name>
    <dbReference type="NCBI Taxonomy" id="2697024"/>
    <lineage>
        <taxon>Bacteria</taxon>
        <taxon>Pseudomonadati</taxon>
        <taxon>Pseudomonadota</taxon>
        <taxon>Betaproteobacteria</taxon>
        <taxon>Burkholderiales</taxon>
        <taxon>Alcaligenaceae</taxon>
        <taxon>Pusillimonas</taxon>
    </lineage>
</organism>
<keyword evidence="4" id="KW-1185">Reference proteome</keyword>